<comment type="subcellular location">
    <subcellularLocation>
        <location evidence="1">Cytoplasm</location>
    </subcellularLocation>
</comment>
<evidence type="ECO:0000256" key="4">
    <source>
        <dbReference type="ARBA" id="ARBA00022759"/>
    </source>
</evidence>
<evidence type="ECO:0000256" key="3">
    <source>
        <dbReference type="ARBA" id="ARBA00022722"/>
    </source>
</evidence>
<dbReference type="Proteomes" id="UP001642540">
    <property type="component" value="Unassembled WGS sequence"/>
</dbReference>
<protein>
    <recommendedName>
        <fullName evidence="8">Endonuclease V</fullName>
    </recommendedName>
</protein>
<dbReference type="Pfam" id="PF04493">
    <property type="entry name" value="Endonuclease_5"/>
    <property type="match status" value="1"/>
</dbReference>
<proteinExistence type="inferred from homology"/>
<accession>A0ABP1RD35</accession>
<keyword evidence="4" id="KW-0255">Endonuclease</keyword>
<reference evidence="6 7" key="1">
    <citation type="submission" date="2024-08" db="EMBL/GenBank/DDBJ databases">
        <authorList>
            <person name="Cucini C."/>
            <person name="Frati F."/>
        </authorList>
    </citation>
    <scope>NUCLEOTIDE SEQUENCE [LARGE SCALE GENOMIC DNA]</scope>
</reference>
<dbReference type="InterPro" id="IPR007581">
    <property type="entry name" value="Endonuclease-V"/>
</dbReference>
<evidence type="ECO:0000256" key="5">
    <source>
        <dbReference type="ARBA" id="ARBA00022801"/>
    </source>
</evidence>
<keyword evidence="7" id="KW-1185">Reference proteome</keyword>
<evidence type="ECO:0000313" key="7">
    <source>
        <dbReference type="Proteomes" id="UP001642540"/>
    </source>
</evidence>
<evidence type="ECO:0000256" key="1">
    <source>
        <dbReference type="ARBA" id="ARBA00004496"/>
    </source>
</evidence>
<dbReference type="HAMAP" id="MF_00801">
    <property type="entry name" value="Endonuclease_5"/>
    <property type="match status" value="1"/>
</dbReference>
<keyword evidence="3" id="KW-0540">Nuclease</keyword>
<dbReference type="PANTHER" id="PTHR28511:SF1">
    <property type="entry name" value="ENDONUCLEASE V"/>
    <property type="match status" value="1"/>
</dbReference>
<name>A0ABP1RD35_9HEXA</name>
<evidence type="ECO:0008006" key="8">
    <source>
        <dbReference type="Google" id="ProtNLM"/>
    </source>
</evidence>
<dbReference type="PANTHER" id="PTHR28511">
    <property type="entry name" value="ENDONUCLEASE V"/>
    <property type="match status" value="1"/>
</dbReference>
<keyword evidence="2" id="KW-0963">Cytoplasm</keyword>
<evidence type="ECO:0000313" key="6">
    <source>
        <dbReference type="EMBL" id="CAL8122632.1"/>
    </source>
</evidence>
<organism evidence="6 7">
    <name type="scientific">Orchesella dallaii</name>
    <dbReference type="NCBI Taxonomy" id="48710"/>
    <lineage>
        <taxon>Eukaryota</taxon>
        <taxon>Metazoa</taxon>
        <taxon>Ecdysozoa</taxon>
        <taxon>Arthropoda</taxon>
        <taxon>Hexapoda</taxon>
        <taxon>Collembola</taxon>
        <taxon>Entomobryomorpha</taxon>
        <taxon>Entomobryoidea</taxon>
        <taxon>Orchesellidae</taxon>
        <taxon>Orchesellinae</taxon>
        <taxon>Orchesella</taxon>
    </lineage>
</organism>
<sequence>MKIKCLNETHRYSNKYYSDKTMADDSEQKISTRYPPVSPELIEKWDLLQNEIRKKIIHSNTEEWQLAEELHGLRRVAGVDVSYPSKDHDSYECDAFAAVVICEFPTMKIIHKEVQQVHLPVPYAPGYLAFRESEPVTTLLNKIMKDHPNKVPDVLLVDGNGMLHPHKSGLACHVGIHTNIPTIGVAKNLHLVDGIGVTKQMVQGMSARGDYVLIRDKSNEVLGMALKTAKDAINPMYVSIGHKISLETAKNVVLKCSKYKIPEPIRFADNISREFVRKMEEKSQSKKT</sequence>
<dbReference type="Gene3D" id="3.30.2170.10">
    <property type="entry name" value="archaeoglobus fulgidus dsm 4304 superfamily"/>
    <property type="match status" value="1"/>
</dbReference>
<keyword evidence="5" id="KW-0378">Hydrolase</keyword>
<dbReference type="EMBL" id="CAXLJM020000068">
    <property type="protein sequence ID" value="CAL8122632.1"/>
    <property type="molecule type" value="Genomic_DNA"/>
</dbReference>
<gene>
    <name evidence="6" type="ORF">ODALV1_LOCUS19896</name>
</gene>
<dbReference type="CDD" id="cd06559">
    <property type="entry name" value="Endonuclease_V"/>
    <property type="match status" value="1"/>
</dbReference>
<evidence type="ECO:0000256" key="2">
    <source>
        <dbReference type="ARBA" id="ARBA00022490"/>
    </source>
</evidence>
<comment type="caution">
    <text evidence="6">The sequence shown here is derived from an EMBL/GenBank/DDBJ whole genome shotgun (WGS) entry which is preliminary data.</text>
</comment>